<dbReference type="AlphaFoldDB" id="A0A1G9DC98"/>
<reference evidence="1 2" key="1">
    <citation type="submission" date="2016-10" db="EMBL/GenBank/DDBJ databases">
        <authorList>
            <person name="de Groot N.N."/>
        </authorList>
    </citation>
    <scope>NUCLEOTIDE SEQUENCE [LARGE SCALE GENOMIC DNA]</scope>
    <source>
        <strain evidence="1 2">CGMCC 1.10076</strain>
    </source>
</reference>
<keyword evidence="2" id="KW-1185">Reference proteome</keyword>
<evidence type="ECO:0000313" key="2">
    <source>
        <dbReference type="Proteomes" id="UP000199580"/>
    </source>
</evidence>
<dbReference type="EMBL" id="FNEZ01000010">
    <property type="protein sequence ID" value="SDK61465.1"/>
    <property type="molecule type" value="Genomic_DNA"/>
</dbReference>
<dbReference type="STRING" id="1128970.SAMN04487935_3774"/>
<dbReference type="Proteomes" id="UP000199580">
    <property type="component" value="Unassembled WGS sequence"/>
</dbReference>
<evidence type="ECO:0000313" key="1">
    <source>
        <dbReference type="EMBL" id="SDK61465.1"/>
    </source>
</evidence>
<accession>A0A1G9DC98</accession>
<name>A0A1G9DC98_9FLAO</name>
<organism evidence="1 2">
    <name type="scientific">Flavobacterium noncentrifugens</name>
    <dbReference type="NCBI Taxonomy" id="1128970"/>
    <lineage>
        <taxon>Bacteria</taxon>
        <taxon>Pseudomonadati</taxon>
        <taxon>Bacteroidota</taxon>
        <taxon>Flavobacteriia</taxon>
        <taxon>Flavobacteriales</taxon>
        <taxon>Flavobacteriaceae</taxon>
        <taxon>Flavobacterium</taxon>
    </lineage>
</organism>
<sequence length="79" mass="9074">MAYNVSRLKRGCDSSGLSFLCQDKTFFVKTKFPVTKNQQSSLAAVSGGFYFEFKTSSILLYAVRTYSIFWLSLWYSKEV</sequence>
<protein>
    <submittedName>
        <fullName evidence="1">Uncharacterized protein</fullName>
    </submittedName>
</protein>
<gene>
    <name evidence="1" type="ORF">SAMN04487935_3774</name>
</gene>
<proteinExistence type="predicted"/>